<dbReference type="GO" id="GO:0042597">
    <property type="term" value="C:periplasmic space"/>
    <property type="evidence" value="ECO:0007669"/>
    <property type="project" value="UniProtKB-ARBA"/>
</dbReference>
<dbReference type="GO" id="GO:0015833">
    <property type="term" value="P:peptide transport"/>
    <property type="evidence" value="ECO:0007669"/>
    <property type="project" value="TreeGrafter"/>
</dbReference>
<dbReference type="GO" id="GO:1904680">
    <property type="term" value="F:peptide transmembrane transporter activity"/>
    <property type="evidence" value="ECO:0007669"/>
    <property type="project" value="TreeGrafter"/>
</dbReference>
<name>A0A6B0SYS6_9EURY</name>
<dbReference type="EMBL" id="WUUS01000005">
    <property type="protein sequence ID" value="MXR41482.1"/>
    <property type="molecule type" value="Genomic_DNA"/>
</dbReference>
<keyword evidence="7" id="KW-1185">Reference proteome</keyword>
<keyword evidence="3" id="KW-0732">Signal</keyword>
<proteinExistence type="inferred from homology"/>
<dbReference type="PROSITE" id="PS51318">
    <property type="entry name" value="TAT"/>
    <property type="match status" value="1"/>
</dbReference>
<dbReference type="Gene3D" id="3.10.105.10">
    <property type="entry name" value="Dipeptide-binding Protein, Domain 3"/>
    <property type="match status" value="1"/>
</dbReference>
<evidence type="ECO:0000256" key="1">
    <source>
        <dbReference type="ARBA" id="ARBA00005695"/>
    </source>
</evidence>
<sequence length="690" mass="75396">MSDNQSGSTRRRFLQGTGVAAVSASLAGCSGNGDGDGTETSGDDEDTPTPDQTPTEAQDDADDIPTGGIFNFGMGTNPNTLNALSSSSAYVGVITDRIYESGAAIDPVNFEMHPNVFTDWESEVLDETGDNGQSNVEIYFNVRTDGLTWNDGEEFTVSDVIFSYNYLLEQNPGGYAASLSPIVSVEEDDGDWDCVMTLNQPNGTFAYDQFGLPILPEHRWSDVDDYTTYEPADTDFGPVGLGPGVVTQWDPDTSVEVSFAEREGEYNLSELSWREEVPGVIAGGPFIDAMRIRVYSSQSALHQALFQGDIDSLYEGVRTSRISDAQEDENINLLDGFDTGYGHYSFNLRNTPLDDLPFRQVLGFAFDDVLWTQQLQRGYAQEGDFVMPPGYTAVRPETGSDQELLDGPSTQAFSFRQSSPSVPDVENIRAFLTEGQVITGEGGTYVGQDYPGSLTGVTASQTEPKHDYSFGPVESDVLQESDQDPDQEIRVNGETIPEINDGPLTMLMSPAQEAPQSAQMIQDWISSLQQIGIPIDREVVSFNTRVTRAYGEESYDAFSMGWVNLSPFATNTLYSLFHSDNADDHSVAETEGDDENTSTLLNNAMGYGVFDDAGADDLIDEARTTLEPEARNQASREAVERIYLDFPTMVVDYGVPKWPVSAEWSGALENIPGPGSTYLGTQIMQIHQSE</sequence>
<evidence type="ECO:0000256" key="4">
    <source>
        <dbReference type="SAM" id="MobiDB-lite"/>
    </source>
</evidence>
<evidence type="ECO:0000256" key="3">
    <source>
        <dbReference type="ARBA" id="ARBA00022729"/>
    </source>
</evidence>
<evidence type="ECO:0000313" key="6">
    <source>
        <dbReference type="EMBL" id="MXR41482.1"/>
    </source>
</evidence>
<dbReference type="InterPro" id="IPR000914">
    <property type="entry name" value="SBP_5_dom"/>
</dbReference>
<comment type="caution">
    <text evidence="6">The sequence shown here is derived from an EMBL/GenBank/DDBJ whole genome shotgun (WGS) entry which is preliminary data.</text>
</comment>
<evidence type="ECO:0000259" key="5">
    <source>
        <dbReference type="Pfam" id="PF00496"/>
    </source>
</evidence>
<dbReference type="AlphaFoldDB" id="A0A6B0SYS6"/>
<gene>
    <name evidence="6" type="ORF">GRX01_09045</name>
</gene>
<protein>
    <submittedName>
        <fullName evidence="6">ABC transporter substrate-binding protein</fullName>
    </submittedName>
</protein>
<dbReference type="InterPro" id="IPR006311">
    <property type="entry name" value="TAT_signal"/>
</dbReference>
<evidence type="ECO:0000313" key="7">
    <source>
        <dbReference type="Proteomes" id="UP000437065"/>
    </source>
</evidence>
<dbReference type="PANTHER" id="PTHR30290">
    <property type="entry name" value="PERIPLASMIC BINDING COMPONENT OF ABC TRANSPORTER"/>
    <property type="match status" value="1"/>
</dbReference>
<dbReference type="CDD" id="cd00995">
    <property type="entry name" value="PBP2_NikA_DppA_OppA_like"/>
    <property type="match status" value="1"/>
</dbReference>
<feature type="domain" description="Solute-binding protein family 5" evidence="5">
    <location>
        <begin position="145"/>
        <end position="582"/>
    </location>
</feature>
<dbReference type="GO" id="GO:0043190">
    <property type="term" value="C:ATP-binding cassette (ABC) transporter complex"/>
    <property type="evidence" value="ECO:0007669"/>
    <property type="project" value="InterPro"/>
</dbReference>
<dbReference type="Proteomes" id="UP000437065">
    <property type="component" value="Unassembled WGS sequence"/>
</dbReference>
<dbReference type="RefSeq" id="WP_159665992.1">
    <property type="nucleotide sequence ID" value="NZ_WUUS01000005.1"/>
</dbReference>
<dbReference type="OrthoDB" id="233597at2157"/>
<comment type="similarity">
    <text evidence="1">Belongs to the bacterial solute-binding protein 5 family.</text>
</comment>
<dbReference type="InterPro" id="IPR039424">
    <property type="entry name" value="SBP_5"/>
</dbReference>
<organism evidence="6 7">
    <name type="scientific">Halobaculum saliterrae</name>
    <dbReference type="NCBI Taxonomy" id="2073113"/>
    <lineage>
        <taxon>Archaea</taxon>
        <taxon>Methanobacteriati</taxon>
        <taxon>Methanobacteriota</taxon>
        <taxon>Stenosarchaea group</taxon>
        <taxon>Halobacteria</taxon>
        <taxon>Halobacteriales</taxon>
        <taxon>Haloferacaceae</taxon>
        <taxon>Halobaculum</taxon>
    </lineage>
</organism>
<dbReference type="PANTHER" id="PTHR30290:SF9">
    <property type="entry name" value="OLIGOPEPTIDE-BINDING PROTEIN APPA"/>
    <property type="match status" value="1"/>
</dbReference>
<keyword evidence="2" id="KW-0813">Transport</keyword>
<reference evidence="6 7" key="1">
    <citation type="submission" date="2019-12" db="EMBL/GenBank/DDBJ databases">
        <title>Isolation and characterization of three novel carbon monoxide-oxidizing members of Halobacteria from salione crusts and soils.</title>
        <authorList>
            <person name="Myers M.R."/>
            <person name="King G.M."/>
        </authorList>
    </citation>
    <scope>NUCLEOTIDE SEQUENCE [LARGE SCALE GENOMIC DNA]</scope>
    <source>
        <strain evidence="6 7">WSA2</strain>
    </source>
</reference>
<dbReference type="SUPFAM" id="SSF53850">
    <property type="entry name" value="Periplasmic binding protein-like II"/>
    <property type="match status" value="1"/>
</dbReference>
<dbReference type="PIRSF" id="PIRSF002741">
    <property type="entry name" value="MppA"/>
    <property type="match status" value="1"/>
</dbReference>
<dbReference type="Pfam" id="PF00496">
    <property type="entry name" value="SBP_bac_5"/>
    <property type="match status" value="1"/>
</dbReference>
<evidence type="ECO:0000256" key="2">
    <source>
        <dbReference type="ARBA" id="ARBA00022448"/>
    </source>
</evidence>
<accession>A0A6B0SYS6</accession>
<feature type="region of interest" description="Disordered" evidence="4">
    <location>
        <begin position="25"/>
        <end position="65"/>
    </location>
</feature>
<dbReference type="Gene3D" id="3.40.190.10">
    <property type="entry name" value="Periplasmic binding protein-like II"/>
    <property type="match status" value="1"/>
</dbReference>
<dbReference type="InterPro" id="IPR030678">
    <property type="entry name" value="Peptide/Ni-bd"/>
</dbReference>